<dbReference type="EMBL" id="JACNJZ010000170">
    <property type="protein sequence ID" value="MBC8318533.1"/>
    <property type="molecule type" value="Genomic_DNA"/>
</dbReference>
<reference evidence="1 2" key="1">
    <citation type="submission" date="2020-08" db="EMBL/GenBank/DDBJ databases">
        <title>Bridging the membrane lipid divide: bacteria of the FCB group superphylum have the potential to synthesize archaeal ether lipids.</title>
        <authorList>
            <person name="Villanueva L."/>
            <person name="Von Meijenfeldt F.A.B."/>
            <person name="Westbye A.B."/>
            <person name="Yadav S."/>
            <person name="Hopmans E.C."/>
            <person name="Dutilh B.E."/>
            <person name="Sinninghe Damste J.S."/>
        </authorList>
    </citation>
    <scope>NUCLEOTIDE SEQUENCE [LARGE SCALE GENOMIC DNA]</scope>
    <source>
        <strain evidence="1">NIOZ-UU47</strain>
    </source>
</reference>
<dbReference type="Proteomes" id="UP000614424">
    <property type="component" value="Unassembled WGS sequence"/>
</dbReference>
<evidence type="ECO:0000313" key="1">
    <source>
        <dbReference type="EMBL" id="MBC8318533.1"/>
    </source>
</evidence>
<dbReference type="Pfam" id="PF05635">
    <property type="entry name" value="23S_rRNA_IVP"/>
    <property type="match status" value="1"/>
</dbReference>
<evidence type="ECO:0000313" key="2">
    <source>
        <dbReference type="Proteomes" id="UP000614424"/>
    </source>
</evidence>
<dbReference type="NCBIfam" id="TIGR02436">
    <property type="entry name" value="four helix bundle protein"/>
    <property type="match status" value="1"/>
</dbReference>
<accession>A0A8J6TGB2</accession>
<proteinExistence type="predicted"/>
<comment type="caution">
    <text evidence="1">The sequence shown here is derived from an EMBL/GenBank/DDBJ whole genome shotgun (WGS) entry which is preliminary data.</text>
</comment>
<organism evidence="1 2">
    <name type="scientific">Candidatus Desulfobia pelagia</name>
    <dbReference type="NCBI Taxonomy" id="2841692"/>
    <lineage>
        <taxon>Bacteria</taxon>
        <taxon>Pseudomonadati</taxon>
        <taxon>Thermodesulfobacteriota</taxon>
        <taxon>Desulfobulbia</taxon>
        <taxon>Desulfobulbales</taxon>
        <taxon>Desulfobulbaceae</taxon>
        <taxon>Candidatus Desulfobia</taxon>
    </lineage>
</organism>
<dbReference type="InterPro" id="IPR012657">
    <property type="entry name" value="23S_rRNA-intervening_sequence"/>
</dbReference>
<dbReference type="SUPFAM" id="SSF158446">
    <property type="entry name" value="IVS-encoded protein-like"/>
    <property type="match status" value="1"/>
</dbReference>
<gene>
    <name evidence="1" type="ORF">H8E41_11550</name>
</gene>
<protein>
    <submittedName>
        <fullName evidence="1">Four helix bundle protein</fullName>
    </submittedName>
</protein>
<dbReference type="Gene3D" id="1.20.1440.60">
    <property type="entry name" value="23S rRNA-intervening sequence"/>
    <property type="match status" value="1"/>
</dbReference>
<dbReference type="PANTHER" id="PTHR38471">
    <property type="entry name" value="FOUR HELIX BUNDLE PROTEIN"/>
    <property type="match status" value="1"/>
</dbReference>
<name>A0A8J6TGB2_9BACT</name>
<dbReference type="PANTHER" id="PTHR38471:SF2">
    <property type="entry name" value="FOUR HELIX BUNDLE PROTEIN"/>
    <property type="match status" value="1"/>
</dbReference>
<dbReference type="AlphaFoldDB" id="A0A8J6TGB2"/>
<sequence length="126" mass="14581">MKNNTENIIQNKSYAFALRIIRLYKYLINEKREYVLAKQILRSGTSIGANVEEAVQGESRADFIHKLAIANKETHETYYWLRLLRDSEIINNDENTQSLIEDCSEIIKLLTAIIKTSKNKSYTPSP</sequence>
<dbReference type="InterPro" id="IPR036583">
    <property type="entry name" value="23S_rRNA_IVS_sf"/>
</dbReference>
<dbReference type="PIRSF" id="PIRSF035652">
    <property type="entry name" value="CHP02436"/>
    <property type="match status" value="1"/>
</dbReference>